<accession>A0A1J4KJZ5</accession>
<dbReference type="VEuPathDB" id="TrichDB:TRFO_19065"/>
<dbReference type="PANTHER" id="PTHR11102:SF160">
    <property type="entry name" value="ERAD-ASSOCIATED E3 UBIQUITIN-PROTEIN LIGASE COMPONENT HRD3"/>
    <property type="match status" value="1"/>
</dbReference>
<evidence type="ECO:0000256" key="2">
    <source>
        <dbReference type="SAM" id="MobiDB-lite"/>
    </source>
</evidence>
<dbReference type="Pfam" id="PF08238">
    <property type="entry name" value="Sel1"/>
    <property type="match status" value="3"/>
</dbReference>
<evidence type="ECO:0000313" key="3">
    <source>
        <dbReference type="EMBL" id="OHT11434.1"/>
    </source>
</evidence>
<dbReference type="AlphaFoldDB" id="A0A1J4KJZ5"/>
<reference evidence="3" key="1">
    <citation type="submission" date="2016-10" db="EMBL/GenBank/DDBJ databases">
        <authorList>
            <person name="Benchimol M."/>
            <person name="Almeida L.G."/>
            <person name="Vasconcelos A.T."/>
            <person name="Perreira-Neves A."/>
            <person name="Rosa I.A."/>
            <person name="Tasca T."/>
            <person name="Bogo M.R."/>
            <person name="de Souza W."/>
        </authorList>
    </citation>
    <scope>NUCLEOTIDE SEQUENCE [LARGE SCALE GENOMIC DNA]</scope>
    <source>
        <strain evidence="3">K</strain>
    </source>
</reference>
<dbReference type="SMART" id="SM00671">
    <property type="entry name" value="SEL1"/>
    <property type="match status" value="3"/>
</dbReference>
<proteinExistence type="inferred from homology"/>
<dbReference type="RefSeq" id="XP_068364570.1">
    <property type="nucleotide sequence ID" value="XM_068500555.1"/>
</dbReference>
<comment type="caution">
    <text evidence="3">The sequence shown here is derived from an EMBL/GenBank/DDBJ whole genome shotgun (WGS) entry which is preliminary data.</text>
</comment>
<dbReference type="InterPro" id="IPR011990">
    <property type="entry name" value="TPR-like_helical_dom_sf"/>
</dbReference>
<dbReference type="OrthoDB" id="272077at2759"/>
<dbReference type="Proteomes" id="UP000179807">
    <property type="component" value="Unassembled WGS sequence"/>
</dbReference>
<dbReference type="SUPFAM" id="SSF81901">
    <property type="entry name" value="HCP-like"/>
    <property type="match status" value="1"/>
</dbReference>
<dbReference type="Gene3D" id="1.25.40.10">
    <property type="entry name" value="Tetratricopeptide repeat domain"/>
    <property type="match status" value="2"/>
</dbReference>
<evidence type="ECO:0008006" key="5">
    <source>
        <dbReference type="Google" id="ProtNLM"/>
    </source>
</evidence>
<dbReference type="InterPro" id="IPR006597">
    <property type="entry name" value="Sel1-like"/>
</dbReference>
<evidence type="ECO:0000313" key="4">
    <source>
        <dbReference type="Proteomes" id="UP000179807"/>
    </source>
</evidence>
<feature type="compositionally biased region" description="Basic and acidic residues" evidence="2">
    <location>
        <begin position="10"/>
        <end position="22"/>
    </location>
</feature>
<keyword evidence="4" id="KW-1185">Reference proteome</keyword>
<gene>
    <name evidence="3" type="ORF">TRFO_19065</name>
</gene>
<feature type="region of interest" description="Disordered" evidence="2">
    <location>
        <begin position="1"/>
        <end position="22"/>
    </location>
</feature>
<dbReference type="InterPro" id="IPR050767">
    <property type="entry name" value="Sel1_AlgK"/>
</dbReference>
<sequence length="484" mass="56668">MSNPATNQQKDTKKSTNEKEQEDEYMKKLCEKTLKMIEEKYVNKYIFHEEVLKRYRECVQKYFPKIEATINPVILDYIHNCEAVDISEKRDLDPSIEDIYSEVDYLCSKLNIENIFSTHDDEKIDNSQIPEIINTLDPFKISPTKLHAIGEFYLTTDFSNALDYFFLEMLKRQQRESFDILDALNNLTDNDWKDTNIANKGFLYTLCMFDEKMHKVSKVKKIIEKAALFGSVKIAKYYFAKIDKYNSSSNLRLLEAAQNPNSVTEAKYLIGRRVYKREWIDQSKNLPQPEVYFIAAAEENHVKAMCFLAELIKERNPEEAKRWLTKSADHDYPDACYQIGLIYAEGLYSTPPDWEVVKKYWGKKCTDKCFQRKDATGTKYIDVFNKELNPLFIKFKADRGLQEACKLYAKLMEKSGDLAMAALYYKEIDSPEEQLKYARMLLYGIGIDQNRKMAKEILQKIAGKKDLLSDENKNLYNTLVKSYE</sequence>
<name>A0A1J4KJZ5_9EUKA</name>
<comment type="similarity">
    <text evidence="1">Belongs to the sel-1 family.</text>
</comment>
<dbReference type="GeneID" id="94835259"/>
<dbReference type="PANTHER" id="PTHR11102">
    <property type="entry name" value="SEL-1-LIKE PROTEIN"/>
    <property type="match status" value="1"/>
</dbReference>
<protein>
    <recommendedName>
        <fullName evidence="5">Sel1 repeat family protein</fullName>
    </recommendedName>
</protein>
<evidence type="ECO:0000256" key="1">
    <source>
        <dbReference type="ARBA" id="ARBA00038101"/>
    </source>
</evidence>
<organism evidence="3 4">
    <name type="scientific">Tritrichomonas foetus</name>
    <dbReference type="NCBI Taxonomy" id="1144522"/>
    <lineage>
        <taxon>Eukaryota</taxon>
        <taxon>Metamonada</taxon>
        <taxon>Parabasalia</taxon>
        <taxon>Tritrichomonadida</taxon>
        <taxon>Tritrichomonadidae</taxon>
        <taxon>Tritrichomonas</taxon>
    </lineage>
</organism>
<dbReference type="EMBL" id="MLAK01000587">
    <property type="protein sequence ID" value="OHT11434.1"/>
    <property type="molecule type" value="Genomic_DNA"/>
</dbReference>